<dbReference type="PANTHER" id="PTHR33116">
    <property type="entry name" value="REVERSE TRANSCRIPTASE ZINC-BINDING DOMAIN-CONTAINING PROTEIN-RELATED-RELATED"/>
    <property type="match status" value="1"/>
</dbReference>
<evidence type="ECO:0000313" key="2">
    <source>
        <dbReference type="Proteomes" id="UP001497457"/>
    </source>
</evidence>
<dbReference type="Proteomes" id="UP001497457">
    <property type="component" value="Chromosome 24b"/>
</dbReference>
<keyword evidence="2" id="KW-1185">Reference proteome</keyword>
<proteinExistence type="predicted"/>
<reference evidence="2" key="1">
    <citation type="submission" date="2024-06" db="EMBL/GenBank/DDBJ databases">
        <authorList>
            <person name="Ryan C."/>
        </authorList>
    </citation>
    <scope>NUCLEOTIDE SEQUENCE [LARGE SCALE GENOMIC DNA]</scope>
</reference>
<dbReference type="EMBL" id="OZ075134">
    <property type="protein sequence ID" value="CAL4990597.1"/>
    <property type="molecule type" value="Genomic_DNA"/>
</dbReference>
<evidence type="ECO:0000313" key="1">
    <source>
        <dbReference type="EMBL" id="CAL4990597.1"/>
    </source>
</evidence>
<protein>
    <submittedName>
        <fullName evidence="1">Uncharacterized protein</fullName>
    </submittedName>
</protein>
<gene>
    <name evidence="1" type="ORF">URODEC1_LOCUS60328</name>
</gene>
<reference evidence="1 2" key="2">
    <citation type="submission" date="2024-10" db="EMBL/GenBank/DDBJ databases">
        <authorList>
            <person name="Ryan C."/>
        </authorList>
    </citation>
    <scope>NUCLEOTIDE SEQUENCE [LARGE SCALE GENOMIC DNA]</scope>
</reference>
<dbReference type="AlphaFoldDB" id="A0ABC9B1C7"/>
<sequence length="237" mass="27406">MPTWKAPLMNRAGRLTTVKVVMSSKCIHTIISLKVSDWVFQEIDKRRRGFLWAGKDKANGSQCLVAWPVVCRPPEFGGLGVPDLRLASFALRLRWLWLKRTDGNRPWKNLELDFGVDQQVQEMFRASIHVQVGDGGLALFWINNWRGADSPCITAPTLCQLVKPRFRNRRTVAEALQEKRWIDDISRQLTVQAIREYIQLWVGLRGFQLNPGREDVITWRWSAAATYSARSAYRMFF</sequence>
<dbReference type="PANTHER" id="PTHR33116:SF78">
    <property type="entry name" value="OS12G0587133 PROTEIN"/>
    <property type="match status" value="1"/>
</dbReference>
<accession>A0ABC9B1C7</accession>
<organism evidence="1 2">
    <name type="scientific">Urochloa decumbens</name>
    <dbReference type="NCBI Taxonomy" id="240449"/>
    <lineage>
        <taxon>Eukaryota</taxon>
        <taxon>Viridiplantae</taxon>
        <taxon>Streptophyta</taxon>
        <taxon>Embryophyta</taxon>
        <taxon>Tracheophyta</taxon>
        <taxon>Spermatophyta</taxon>
        <taxon>Magnoliopsida</taxon>
        <taxon>Liliopsida</taxon>
        <taxon>Poales</taxon>
        <taxon>Poaceae</taxon>
        <taxon>PACMAD clade</taxon>
        <taxon>Panicoideae</taxon>
        <taxon>Panicodae</taxon>
        <taxon>Paniceae</taxon>
        <taxon>Melinidinae</taxon>
        <taxon>Urochloa</taxon>
    </lineage>
</organism>
<name>A0ABC9B1C7_9POAL</name>